<dbReference type="EMBL" id="JNBS01002115">
    <property type="protein sequence ID" value="OQR95399.1"/>
    <property type="molecule type" value="Genomic_DNA"/>
</dbReference>
<evidence type="ECO:0000313" key="1">
    <source>
        <dbReference type="EMBL" id="OQR95399.1"/>
    </source>
</evidence>
<accession>A0A1V9ZBL7</accession>
<organism evidence="1 2">
    <name type="scientific">Thraustotheca clavata</name>
    <dbReference type="NCBI Taxonomy" id="74557"/>
    <lineage>
        <taxon>Eukaryota</taxon>
        <taxon>Sar</taxon>
        <taxon>Stramenopiles</taxon>
        <taxon>Oomycota</taxon>
        <taxon>Saprolegniomycetes</taxon>
        <taxon>Saprolegniales</taxon>
        <taxon>Achlyaceae</taxon>
        <taxon>Thraustotheca</taxon>
    </lineage>
</organism>
<protein>
    <submittedName>
        <fullName evidence="1">Uncharacterized protein</fullName>
    </submittedName>
</protein>
<proteinExistence type="predicted"/>
<dbReference type="OrthoDB" id="77048at2759"/>
<dbReference type="Proteomes" id="UP000243217">
    <property type="component" value="Unassembled WGS sequence"/>
</dbReference>
<dbReference type="AlphaFoldDB" id="A0A1V9ZBL7"/>
<sequence length="118" mass="13871">MNDELKCKYPYKVCHERRARKRNGSLHNLCSYHRQKANTIQKKHLSKRVKDMIPDPIPFHLCQSPPEDDTYLASLLLSLLDPPREEYTEPIELHMTDPTLVHCEIDVDTYNLLLNMTP</sequence>
<name>A0A1V9ZBL7_9STRA</name>
<evidence type="ECO:0000313" key="2">
    <source>
        <dbReference type="Proteomes" id="UP000243217"/>
    </source>
</evidence>
<keyword evidence="2" id="KW-1185">Reference proteome</keyword>
<comment type="caution">
    <text evidence="1">The sequence shown here is derived from an EMBL/GenBank/DDBJ whole genome shotgun (WGS) entry which is preliminary data.</text>
</comment>
<reference evidence="1 2" key="1">
    <citation type="journal article" date="2014" name="Genome Biol. Evol.">
        <title>The secreted proteins of Achlya hypogyna and Thraustotheca clavata identify the ancestral oomycete secretome and reveal gene acquisitions by horizontal gene transfer.</title>
        <authorList>
            <person name="Misner I."/>
            <person name="Blouin N."/>
            <person name="Leonard G."/>
            <person name="Richards T.A."/>
            <person name="Lane C.E."/>
        </authorList>
    </citation>
    <scope>NUCLEOTIDE SEQUENCE [LARGE SCALE GENOMIC DNA]</scope>
    <source>
        <strain evidence="1 2">ATCC 34112</strain>
    </source>
</reference>
<gene>
    <name evidence="1" type="ORF">THRCLA_22149</name>
</gene>